<evidence type="ECO:0000256" key="4">
    <source>
        <dbReference type="ARBA" id="ARBA00022679"/>
    </source>
</evidence>
<comment type="similarity">
    <text evidence="2 8">Belongs to the glycosyltransferase 92 family.</text>
</comment>
<keyword evidence="6" id="KW-1133">Transmembrane helix</keyword>
<keyword evidence="4 8" id="KW-0808">Transferase</keyword>
<feature type="non-terminal residue" evidence="9">
    <location>
        <position position="1"/>
    </location>
</feature>
<proteinExistence type="inferred from homology"/>
<organism evidence="9 10">
    <name type="scientific">Meganyctiphanes norvegica</name>
    <name type="common">Northern krill</name>
    <name type="synonym">Thysanopoda norvegica</name>
    <dbReference type="NCBI Taxonomy" id="48144"/>
    <lineage>
        <taxon>Eukaryota</taxon>
        <taxon>Metazoa</taxon>
        <taxon>Ecdysozoa</taxon>
        <taxon>Arthropoda</taxon>
        <taxon>Crustacea</taxon>
        <taxon>Multicrustacea</taxon>
        <taxon>Malacostraca</taxon>
        <taxon>Eumalacostraca</taxon>
        <taxon>Eucarida</taxon>
        <taxon>Euphausiacea</taxon>
        <taxon>Euphausiidae</taxon>
        <taxon>Meganyctiphanes</taxon>
    </lineage>
</organism>
<evidence type="ECO:0000256" key="8">
    <source>
        <dbReference type="RuleBase" id="RU366017"/>
    </source>
</evidence>
<protein>
    <recommendedName>
        <fullName evidence="8">Glycosyltransferase family 92 protein</fullName>
        <ecNumber evidence="8">2.4.1.-</ecNumber>
    </recommendedName>
</protein>
<keyword evidence="3 8" id="KW-0328">Glycosyltransferase</keyword>
<evidence type="ECO:0000256" key="1">
    <source>
        <dbReference type="ARBA" id="ARBA00004167"/>
    </source>
</evidence>
<dbReference type="Proteomes" id="UP001497623">
    <property type="component" value="Unassembled WGS sequence"/>
</dbReference>
<accession>A0AAV2RP74</accession>
<evidence type="ECO:0000256" key="6">
    <source>
        <dbReference type="ARBA" id="ARBA00022989"/>
    </source>
</evidence>
<dbReference type="Pfam" id="PF01697">
    <property type="entry name" value="Glyco_transf_92"/>
    <property type="match status" value="1"/>
</dbReference>
<dbReference type="EMBL" id="CAXKWB010026803">
    <property type="protein sequence ID" value="CAL4130621.1"/>
    <property type="molecule type" value="Genomic_DNA"/>
</dbReference>
<dbReference type="InterPro" id="IPR008166">
    <property type="entry name" value="Glyco_transf_92"/>
</dbReference>
<keyword evidence="7" id="KW-0472">Membrane</keyword>
<dbReference type="PANTHER" id="PTHR21461">
    <property type="entry name" value="GLYCOSYLTRANSFERASE FAMILY 92 PROTEIN"/>
    <property type="match status" value="1"/>
</dbReference>
<reference evidence="9 10" key="1">
    <citation type="submission" date="2024-05" db="EMBL/GenBank/DDBJ databases">
        <authorList>
            <person name="Wallberg A."/>
        </authorList>
    </citation>
    <scope>NUCLEOTIDE SEQUENCE [LARGE SCALE GENOMIC DNA]</scope>
</reference>
<evidence type="ECO:0000256" key="3">
    <source>
        <dbReference type="ARBA" id="ARBA00022676"/>
    </source>
</evidence>
<keyword evidence="5" id="KW-0812">Transmembrane</keyword>
<dbReference type="GO" id="GO:0016757">
    <property type="term" value="F:glycosyltransferase activity"/>
    <property type="evidence" value="ECO:0007669"/>
    <property type="project" value="UniProtKB-UniRule"/>
</dbReference>
<dbReference type="GO" id="GO:0005737">
    <property type="term" value="C:cytoplasm"/>
    <property type="evidence" value="ECO:0007669"/>
    <property type="project" value="TreeGrafter"/>
</dbReference>
<evidence type="ECO:0000313" key="9">
    <source>
        <dbReference type="EMBL" id="CAL4130621.1"/>
    </source>
</evidence>
<evidence type="ECO:0000256" key="2">
    <source>
        <dbReference type="ARBA" id="ARBA00007647"/>
    </source>
</evidence>
<sequence length="251" mass="29426">VIDWQKSKETNMKPYLFSCKVPTWVKPKAVSLVANPCDPATNLLKINGANVRAMSTAKESDQSKKDYGLWNTAVCAPALFFFQKDFSLRLIEWFEVLKALGIAKVFLYETDVHPDIEKVLNYYEAIGYVSITKYTFPPPYMNDPGLRRVFSVDQRENMWALENVYFTDCVLRHMHEYRFIAHFDPDEFPILIKHDSFQKLTDELLRNQTRNNESPSLYKLHWSYFYDNIPPPPSVADLPKNLWALRHVMHH</sequence>
<gene>
    <name evidence="9" type="ORF">MNOR_LOCUS26610</name>
</gene>
<dbReference type="GO" id="GO:0016020">
    <property type="term" value="C:membrane"/>
    <property type="evidence" value="ECO:0007669"/>
    <property type="project" value="UniProtKB-SubCell"/>
</dbReference>
<dbReference type="EC" id="2.4.1.-" evidence="8"/>
<evidence type="ECO:0000313" key="10">
    <source>
        <dbReference type="Proteomes" id="UP001497623"/>
    </source>
</evidence>
<name>A0AAV2RP74_MEGNR</name>
<keyword evidence="10" id="KW-1185">Reference proteome</keyword>
<feature type="non-terminal residue" evidence="9">
    <location>
        <position position="251"/>
    </location>
</feature>
<evidence type="ECO:0000256" key="5">
    <source>
        <dbReference type="ARBA" id="ARBA00022692"/>
    </source>
</evidence>
<comment type="caution">
    <text evidence="9">The sequence shown here is derived from an EMBL/GenBank/DDBJ whole genome shotgun (WGS) entry which is preliminary data.</text>
</comment>
<dbReference type="PANTHER" id="PTHR21461:SF69">
    <property type="entry name" value="GLYCOSYLTRANSFERASE FAMILY 92 PROTEIN"/>
    <property type="match status" value="1"/>
</dbReference>
<evidence type="ECO:0000256" key="7">
    <source>
        <dbReference type="ARBA" id="ARBA00023136"/>
    </source>
</evidence>
<comment type="subcellular location">
    <subcellularLocation>
        <location evidence="1">Membrane</location>
        <topology evidence="1">Single-pass membrane protein</topology>
    </subcellularLocation>
</comment>
<dbReference type="AlphaFoldDB" id="A0AAV2RP74"/>